<name>A0ABT3ZPT5_9BURK</name>
<proteinExistence type="inferred from homology"/>
<gene>
    <name evidence="15" type="primary">rne</name>
    <name evidence="18" type="ORF">OVY01_15390</name>
</gene>
<dbReference type="HAMAP" id="MF_00970">
    <property type="entry name" value="RNase_E"/>
    <property type="match status" value="1"/>
</dbReference>
<evidence type="ECO:0000313" key="18">
    <source>
        <dbReference type="EMBL" id="MCY0388568.1"/>
    </source>
</evidence>
<keyword evidence="6 15" id="KW-0819">tRNA processing</keyword>
<feature type="compositionally biased region" description="Low complexity" evidence="16">
    <location>
        <begin position="1137"/>
        <end position="1148"/>
    </location>
</feature>
<evidence type="ECO:0000256" key="1">
    <source>
        <dbReference type="ARBA" id="ARBA00005663"/>
    </source>
</evidence>
<keyword evidence="13 15" id="KW-0694">RNA-binding</keyword>
<dbReference type="InterPro" id="IPR004659">
    <property type="entry name" value="RNase_E/G"/>
</dbReference>
<keyword evidence="11 15" id="KW-0378">Hydrolase</keyword>
<dbReference type="InterPro" id="IPR019307">
    <property type="entry name" value="RNA-bd_AU-1/RNase_E/G"/>
</dbReference>
<feature type="compositionally biased region" description="Basic residues" evidence="16">
    <location>
        <begin position="826"/>
        <end position="836"/>
    </location>
</feature>
<dbReference type="NCBIfam" id="TIGR00757">
    <property type="entry name" value="RNaseEG"/>
    <property type="match status" value="1"/>
</dbReference>
<feature type="compositionally biased region" description="Basic and acidic residues" evidence="16">
    <location>
        <begin position="605"/>
        <end position="617"/>
    </location>
</feature>
<evidence type="ECO:0000256" key="2">
    <source>
        <dbReference type="ARBA" id="ARBA00022475"/>
    </source>
</evidence>
<comment type="catalytic activity">
    <reaction evidence="15">
        <text>Endonucleolytic cleavage of single-stranded RNA in A- and U-rich regions.</text>
        <dbReference type="EC" id="3.1.26.12"/>
    </reaction>
</comment>
<evidence type="ECO:0000256" key="4">
    <source>
        <dbReference type="ARBA" id="ARBA00022519"/>
    </source>
</evidence>
<dbReference type="InterPro" id="IPR028878">
    <property type="entry name" value="RNase_E"/>
</dbReference>
<evidence type="ECO:0000313" key="19">
    <source>
        <dbReference type="Proteomes" id="UP001082899"/>
    </source>
</evidence>
<evidence type="ECO:0000256" key="7">
    <source>
        <dbReference type="ARBA" id="ARBA00022722"/>
    </source>
</evidence>
<feature type="compositionally biased region" description="Low complexity" evidence="16">
    <location>
        <begin position="946"/>
        <end position="955"/>
    </location>
</feature>
<keyword evidence="5 15" id="KW-0698">rRNA processing</keyword>
<feature type="binding site" evidence="15">
    <location>
        <position position="344"/>
    </location>
    <ligand>
        <name>Mg(2+)</name>
        <dbReference type="ChEBI" id="CHEBI:18420"/>
        <note>catalytic</note>
    </ligand>
</feature>
<reference evidence="18" key="1">
    <citation type="submission" date="2022-11" db="EMBL/GenBank/DDBJ databases">
        <title>Robbsia betulipollinis sp. nov., isolated from pollen of birch (Betula pendula).</title>
        <authorList>
            <person name="Shi H."/>
            <person name="Ambika Manirajan B."/>
            <person name="Ratering S."/>
            <person name="Geissler-Plaum R."/>
            <person name="Schnell S."/>
        </authorList>
    </citation>
    <scope>NUCLEOTIDE SEQUENCE</scope>
    <source>
        <strain evidence="18">Bb-Pol-6</strain>
    </source>
</reference>
<feature type="compositionally biased region" description="Low complexity" evidence="16">
    <location>
        <begin position="503"/>
        <end position="514"/>
    </location>
</feature>
<feature type="compositionally biased region" description="Low complexity" evidence="16">
    <location>
        <begin position="591"/>
        <end position="604"/>
    </location>
</feature>
<feature type="binding site" evidence="15">
    <location>
        <position position="301"/>
    </location>
    <ligand>
        <name>Mg(2+)</name>
        <dbReference type="ChEBI" id="CHEBI:18420"/>
        <note>catalytic</note>
    </ligand>
</feature>
<dbReference type="SMART" id="SM00316">
    <property type="entry name" value="S1"/>
    <property type="match status" value="1"/>
</dbReference>
<comment type="cofactor">
    <cofactor evidence="15">
        <name>Mg(2+)</name>
        <dbReference type="ChEBI" id="CHEBI:18420"/>
    </cofactor>
    <text evidence="15">Binds 1 Mg(2+) ion per subunit.</text>
</comment>
<keyword evidence="19" id="KW-1185">Reference proteome</keyword>
<dbReference type="CDD" id="cd04453">
    <property type="entry name" value="S1_RNase_E"/>
    <property type="match status" value="1"/>
</dbReference>
<dbReference type="InterPro" id="IPR048583">
    <property type="entry name" value="RNase_E_G_thioredoxin-like"/>
</dbReference>
<evidence type="ECO:0000256" key="6">
    <source>
        <dbReference type="ARBA" id="ARBA00022694"/>
    </source>
</evidence>
<evidence type="ECO:0000256" key="12">
    <source>
        <dbReference type="ARBA" id="ARBA00022842"/>
    </source>
</evidence>
<feature type="compositionally biased region" description="Basic and acidic residues" evidence="16">
    <location>
        <begin position="734"/>
        <end position="744"/>
    </location>
</feature>
<dbReference type="PANTHER" id="PTHR30001:SF1">
    <property type="entry name" value="RIBONUCLEASE E_G-LIKE PROTEIN, CHLOROPLASTIC"/>
    <property type="match status" value="1"/>
</dbReference>
<dbReference type="SUPFAM" id="SSF50249">
    <property type="entry name" value="Nucleic acid-binding proteins"/>
    <property type="match status" value="1"/>
</dbReference>
<dbReference type="Gene3D" id="2.40.50.140">
    <property type="entry name" value="Nucleic acid-binding proteins"/>
    <property type="match status" value="1"/>
</dbReference>
<evidence type="ECO:0000256" key="13">
    <source>
        <dbReference type="ARBA" id="ARBA00022884"/>
    </source>
</evidence>
<evidence type="ECO:0000256" key="9">
    <source>
        <dbReference type="ARBA" id="ARBA00022730"/>
    </source>
</evidence>
<feature type="compositionally biased region" description="Low complexity" evidence="16">
    <location>
        <begin position="619"/>
        <end position="635"/>
    </location>
</feature>
<keyword evidence="15" id="KW-0862">Zinc</keyword>
<comment type="subcellular location">
    <subcellularLocation>
        <location evidence="15">Cytoplasm</location>
    </subcellularLocation>
    <subcellularLocation>
        <location evidence="15">Cell inner membrane</location>
        <topology evidence="15">Peripheral membrane protein</topology>
        <orientation evidence="15">Cytoplasmic side</orientation>
    </subcellularLocation>
</comment>
<accession>A0ABT3ZPT5</accession>
<keyword evidence="10 15" id="KW-0255">Endonuclease</keyword>
<keyword evidence="8 15" id="KW-0479">Metal-binding</keyword>
<keyword evidence="7 15" id="KW-0540">Nuclease</keyword>
<evidence type="ECO:0000256" key="14">
    <source>
        <dbReference type="ARBA" id="ARBA00023136"/>
    </source>
</evidence>
<feature type="compositionally biased region" description="Basic and acidic residues" evidence="16">
    <location>
        <begin position="487"/>
        <end position="497"/>
    </location>
</feature>
<feature type="compositionally biased region" description="Basic and acidic residues" evidence="16">
    <location>
        <begin position="519"/>
        <end position="529"/>
    </location>
</feature>
<keyword evidence="14 15" id="KW-0472">Membrane</keyword>
<evidence type="ECO:0000256" key="5">
    <source>
        <dbReference type="ARBA" id="ARBA00022552"/>
    </source>
</evidence>
<feature type="compositionally biased region" description="Basic and acidic residues" evidence="16">
    <location>
        <begin position="640"/>
        <end position="726"/>
    </location>
</feature>
<evidence type="ECO:0000256" key="15">
    <source>
        <dbReference type="HAMAP-Rule" id="MF_00970"/>
    </source>
</evidence>
<evidence type="ECO:0000256" key="16">
    <source>
        <dbReference type="SAM" id="MobiDB-lite"/>
    </source>
</evidence>
<comment type="similarity">
    <text evidence="1">Belongs to the RNase E/G family. RNase G subfamily.</text>
</comment>
<evidence type="ECO:0000259" key="17">
    <source>
        <dbReference type="PROSITE" id="PS50126"/>
    </source>
</evidence>
<evidence type="ECO:0000256" key="8">
    <source>
        <dbReference type="ARBA" id="ARBA00022723"/>
    </source>
</evidence>
<sequence length="1171" mass="125903">MKRMLFNATQQEELRVAIVDGQKLIDIDIEAAGREQRKGNIYKGVITRIEPSLEACFVNYGEDRHGFLPFKEVARQYFREGVDTRTARIQDALREGQQLIVQVEKEERGNKGAALTTFISLAGRYLVLMPNNPRGGGVSRRIEGDDRQELRETMAQLELPEGMSMIARTAGIGRSAEELQWDLNYLLQLWRAVEGAAESMQGPLLIYLESSLVIRAIRDYFQPDIGEILIDTEEIEEQARAFMSVVMPGNMNKVKRYRDDVPLFSRFQIEHQIETAYARTVSLPSGGAIVIDHTEALVSIDVNSARSTKGADIEETATRTNLEAADEVARQLRLRDLGGLIVIDFIDMESAKSQREVEQRLKDALKHDRARVQMGKISRFGLMELSRQRLRPALSEGSHVTCPRCNGTGHIRDTESSALQVLRIIQEEAMKENTASIHCEVPVEVTAFLLNEKRPEINKIETRFKVGVVMIPNKHLDTPHYKLERLRHDDTRLEEPRTSYQMAESAATALEAESGYSRRTADVKPKQEAAVKGITPDQPAPISAPRPSPADVQPPAPPTAPPPAPSAPATGFVSWFKRALGLAPAPMPVEATPVVAPETPPARAARPERGERPERGQRRPAPAAGAATARPEPVARTGNGRRDERAPDAREPRNGRERNVERTAEKELGARTENGERRERSERSERGERPERSPRGERGARGERPADAARLADRPEGTEQAERAPRVEGSNRGVRGERRERRTPDAPVDTPTQPSAMQAGFVEPAPQAEALPTPTAAPIDHPVADPRPAQTGVLARETDEANETAQDANGLSLDENGLARDGEERRRRRRGRRGGRREREEDGMNANLAADLAEGEGHIAPVSSPKPAEDGDAPAFAPNPGDPAGTEAPVARVPTPDDGHTDGTLQRPDAARADLADLSGHPGTQVSDPATPVVPASMPLTASDDPTVASPAATPAAESAVTAPAHVAFPAASATAVEAAEPVPATPVQAADEDRAVAETLASAPAPQALSSLIPHAAASSDAPAETATVAANTTHLDAVEAPSAAAPEAIAHGAAPFPATPVQAGPSSTGTPSVPVETGTSGETDAIVPAVLPAATVPVAAPVPPAARAESFKPMLDAAGLVWVNTDEDKLREAADAAAQLSAPAHAPRLRKPRQQVADAPLVQIETQKP</sequence>
<dbReference type="PROSITE" id="PS50126">
    <property type="entry name" value="S1"/>
    <property type="match status" value="1"/>
</dbReference>
<dbReference type="InterPro" id="IPR012340">
    <property type="entry name" value="NA-bd_OB-fold"/>
</dbReference>
<evidence type="ECO:0000256" key="3">
    <source>
        <dbReference type="ARBA" id="ARBA00022490"/>
    </source>
</evidence>
<evidence type="ECO:0000256" key="10">
    <source>
        <dbReference type="ARBA" id="ARBA00022759"/>
    </source>
</evidence>
<dbReference type="Proteomes" id="UP001082899">
    <property type="component" value="Unassembled WGS sequence"/>
</dbReference>
<keyword evidence="12 15" id="KW-0460">Magnesium</keyword>
<dbReference type="EC" id="3.1.26.12" evidence="15"/>
<dbReference type="Gene3D" id="3.40.1260.20">
    <property type="entry name" value="Ribonuclease E, catalytic domain"/>
    <property type="match status" value="1"/>
</dbReference>
<feature type="binding site" evidence="15">
    <location>
        <position position="405"/>
    </location>
    <ligand>
        <name>Zn(2+)</name>
        <dbReference type="ChEBI" id="CHEBI:29105"/>
        <note>ligand shared between dimeric partners</note>
    </ligand>
</feature>
<feature type="region of interest" description="Disordered" evidence="16">
    <location>
        <begin position="487"/>
        <end position="568"/>
    </location>
</feature>
<dbReference type="Pfam" id="PF10150">
    <property type="entry name" value="RNase_E_G"/>
    <property type="match status" value="1"/>
</dbReference>
<feature type="region of interest" description="Disordered" evidence="16">
    <location>
        <begin position="591"/>
        <end position="955"/>
    </location>
</feature>
<dbReference type="PANTHER" id="PTHR30001">
    <property type="entry name" value="RIBONUCLEASE"/>
    <property type="match status" value="1"/>
</dbReference>
<evidence type="ECO:0000256" key="11">
    <source>
        <dbReference type="ARBA" id="ARBA00022801"/>
    </source>
</evidence>
<dbReference type="InterPro" id="IPR003029">
    <property type="entry name" value="S1_domain"/>
</dbReference>
<dbReference type="Pfam" id="PF20833">
    <property type="entry name" value="RNase_E_G_Thio"/>
    <property type="match status" value="1"/>
</dbReference>
<feature type="region of interest" description="Required for zinc-mediated homotetramerization and catalytic activity" evidence="15">
    <location>
        <begin position="402"/>
        <end position="405"/>
    </location>
</feature>
<dbReference type="RefSeq" id="WP_267848459.1">
    <property type="nucleotide sequence ID" value="NZ_JAPMXC010000005.1"/>
</dbReference>
<keyword evidence="3 15" id="KW-0963">Cytoplasm</keyword>
<dbReference type="Pfam" id="PF00575">
    <property type="entry name" value="S1"/>
    <property type="match status" value="1"/>
</dbReference>
<feature type="domain" description="S1 motif" evidence="17">
    <location>
        <begin position="39"/>
        <end position="118"/>
    </location>
</feature>
<feature type="compositionally biased region" description="Pro residues" evidence="16">
    <location>
        <begin position="538"/>
        <end position="566"/>
    </location>
</feature>
<protein>
    <recommendedName>
        <fullName evidence="15">Ribonuclease E</fullName>
        <shortName evidence="15">RNase E</shortName>
        <ecNumber evidence="15">3.1.26.12</ecNumber>
    </recommendedName>
</protein>
<comment type="cofactor">
    <cofactor evidence="15">
        <name>Zn(2+)</name>
        <dbReference type="ChEBI" id="CHEBI:29105"/>
    </cofactor>
    <text evidence="15">Binds 2 Zn(2+) ions per homotetramer.</text>
</comment>
<feature type="region of interest" description="Disordered" evidence="16">
    <location>
        <begin position="1137"/>
        <end position="1171"/>
    </location>
</feature>
<comment type="caution">
    <text evidence="18">The sequence shown here is derived from an EMBL/GenBank/DDBJ whole genome shotgun (WGS) entry which is preliminary data.</text>
</comment>
<comment type="function">
    <text evidence="15">Endoribonuclease that plays a central role in RNA processing and decay. Required for the maturation of 5S and 16S rRNAs and the majority of tRNAs. Also involved in the degradation of most mRNAs.</text>
</comment>
<keyword evidence="9 15" id="KW-0699">rRNA-binding</keyword>
<comment type="similarity">
    <text evidence="15">Belongs to the RNase E/G family. RNase E subfamily.</text>
</comment>
<keyword evidence="2 15" id="KW-1003">Cell membrane</keyword>
<keyword evidence="4 15" id="KW-0997">Cell inner membrane</keyword>
<comment type="subunit">
    <text evidence="15">Homotetramer formed by a dimer of dimers.</text>
</comment>
<organism evidence="18 19">
    <name type="scientific">Robbsia betulipollinis</name>
    <dbReference type="NCBI Taxonomy" id="2981849"/>
    <lineage>
        <taxon>Bacteria</taxon>
        <taxon>Pseudomonadati</taxon>
        <taxon>Pseudomonadota</taxon>
        <taxon>Betaproteobacteria</taxon>
        <taxon>Burkholderiales</taxon>
        <taxon>Burkholderiaceae</taxon>
        <taxon>Robbsia</taxon>
    </lineage>
</organism>
<feature type="region of interest" description="Disordered" evidence="16">
    <location>
        <begin position="1057"/>
        <end position="1080"/>
    </location>
</feature>
<keyword evidence="15" id="KW-0820">tRNA-binding</keyword>
<feature type="binding site" evidence="15">
    <location>
        <position position="402"/>
    </location>
    <ligand>
        <name>Zn(2+)</name>
        <dbReference type="ChEBI" id="CHEBI:29105"/>
        <note>ligand shared between dimeric partners</note>
    </ligand>
</feature>
<dbReference type="EMBL" id="JAPMXC010000005">
    <property type="protein sequence ID" value="MCY0388568.1"/>
    <property type="molecule type" value="Genomic_DNA"/>
</dbReference>
<feature type="compositionally biased region" description="Polar residues" evidence="16">
    <location>
        <begin position="1066"/>
        <end position="1080"/>
    </location>
</feature>